<feature type="compositionally biased region" description="Basic and acidic residues" evidence="5">
    <location>
        <begin position="94"/>
        <end position="106"/>
    </location>
</feature>
<name>A0A2B7WS82_POLH7</name>
<sequence>MADVFDPMDLDIIDEMEWEDTSPTAIRLPEPAPALFPAPALAPTPAEAPAPVLVAPPTAIAAAPVQPPRTPYKRKRLEPSNASETWRQMMRTMEPKEAAKGKERASEPVGSPRVTPRKRRIDDLEGPQVTTNDSFPVNVMLESPIDTDMVDAPPAEPESPTVVAGPAVLAGPAADVVPPVVGHHRVEQIVRQRMPGEWPDSPTRELPIPAIEYFSIQPGVARDEVALMSGALPAASLPGSPRVRVLDNEGDEVIVDMSLPVSRDRANDRTWLQQVPFANTVNNARSGFVSYIATTSTGRRASRLTRRIYQGAADVLGRSKRRAIVLWETYAPVKFSLARDRNINRRLTQDERHRMAADRFRRGRTPLLEQDSSFPAPIQTEEPTSPSPPSRHAAKKRSPSPEQLLHKHCEVSCVTKPPVKKTTGPAASRRRAAPGSTSVSLRTSRQAAPGRRREYRIAIPQGYRPLGLPPTQEQVERIEAFIRMPPTDQEPPHPLPTEKEAPVPTVDQEPPHPVPTEQETPAPSVDQEAPPEPLPYTGSLEVGQSGLLEAARSGSLEVARSVSRAVRRSVSWLHENSPNQRPVAEVRFYDPQSRIDTSSPESDDEEESSIADSDDELYFEQAVQPENELRPEELAEPSTPGPNEPFIKPLSAKWEAKVDAAMSLPNNRQVATTLAGDPLTRRDLATCCTELAWLNDEIINAYLALIVDYVRRKAGNAGRGEAPKYHAFNSFFFSNLRDKGYESVRRWASRAKIGKEALLLVEAVLVPVHDQSHWTLLVIKPRARTIEHFDSLGSLSQEHVATAITWLKAELGERFVEAEWRVLPSNSPQQNNGSDCGVFLLTSAKFSTLGLPLSYGARDTPLIRKRIAAELLNGGFEGDFDPGTEFPFRSML</sequence>
<organism evidence="7 8">
    <name type="scientific">Polytolypa hystricis (strain UAMH7299)</name>
    <dbReference type="NCBI Taxonomy" id="1447883"/>
    <lineage>
        <taxon>Eukaryota</taxon>
        <taxon>Fungi</taxon>
        <taxon>Dikarya</taxon>
        <taxon>Ascomycota</taxon>
        <taxon>Pezizomycotina</taxon>
        <taxon>Eurotiomycetes</taxon>
        <taxon>Eurotiomycetidae</taxon>
        <taxon>Onygenales</taxon>
        <taxon>Onygenales incertae sedis</taxon>
        <taxon>Polytolypa</taxon>
    </lineage>
</organism>
<dbReference type="EMBL" id="PDNA01000271">
    <property type="protein sequence ID" value="PGG99428.1"/>
    <property type="molecule type" value="Genomic_DNA"/>
</dbReference>
<feature type="region of interest" description="Disordered" evidence="5">
    <location>
        <begin position="64"/>
        <end position="83"/>
    </location>
</feature>
<evidence type="ECO:0000256" key="3">
    <source>
        <dbReference type="ARBA" id="ARBA00022801"/>
    </source>
</evidence>
<comment type="similarity">
    <text evidence="1">Belongs to the peptidase C48 family.</text>
</comment>
<feature type="region of interest" description="Disordered" evidence="5">
    <location>
        <begin position="94"/>
        <end position="117"/>
    </location>
</feature>
<evidence type="ECO:0000256" key="1">
    <source>
        <dbReference type="ARBA" id="ARBA00005234"/>
    </source>
</evidence>
<feature type="region of interest" description="Disordered" evidence="5">
    <location>
        <begin position="485"/>
        <end position="542"/>
    </location>
</feature>
<evidence type="ECO:0000256" key="2">
    <source>
        <dbReference type="ARBA" id="ARBA00022670"/>
    </source>
</evidence>
<keyword evidence="8" id="KW-1185">Reference proteome</keyword>
<dbReference type="Proteomes" id="UP000224634">
    <property type="component" value="Unassembled WGS sequence"/>
</dbReference>
<evidence type="ECO:0000256" key="5">
    <source>
        <dbReference type="SAM" id="MobiDB-lite"/>
    </source>
</evidence>
<feature type="domain" description="Ubiquitin-like protease family profile" evidence="6">
    <location>
        <begin position="677"/>
        <end position="847"/>
    </location>
</feature>
<dbReference type="InterPro" id="IPR003653">
    <property type="entry name" value="Peptidase_C48_C"/>
</dbReference>
<dbReference type="GO" id="GO:0006508">
    <property type="term" value="P:proteolysis"/>
    <property type="evidence" value="ECO:0007669"/>
    <property type="project" value="UniProtKB-KW"/>
</dbReference>
<dbReference type="Gene3D" id="3.40.395.10">
    <property type="entry name" value="Adenoviral Proteinase, Chain A"/>
    <property type="match status" value="1"/>
</dbReference>
<evidence type="ECO:0000313" key="7">
    <source>
        <dbReference type="EMBL" id="PGG99428.1"/>
    </source>
</evidence>
<reference evidence="7 8" key="1">
    <citation type="submission" date="2017-10" db="EMBL/GenBank/DDBJ databases">
        <title>Comparative genomics in systemic dimorphic fungi from Ajellomycetaceae.</title>
        <authorList>
            <person name="Munoz J.F."/>
            <person name="Mcewen J.G."/>
            <person name="Clay O.K."/>
            <person name="Cuomo C.A."/>
        </authorList>
    </citation>
    <scope>NUCLEOTIDE SEQUENCE [LARGE SCALE GENOMIC DNA]</scope>
    <source>
        <strain evidence="7 8">UAMH7299</strain>
    </source>
</reference>
<dbReference type="InterPro" id="IPR038765">
    <property type="entry name" value="Papain-like_cys_pep_sf"/>
</dbReference>
<dbReference type="AlphaFoldDB" id="A0A2B7WS82"/>
<feature type="region of interest" description="Disordered" evidence="5">
    <location>
        <begin position="574"/>
        <end position="616"/>
    </location>
</feature>
<dbReference type="PANTHER" id="PTHR12606:SF141">
    <property type="entry name" value="GH15225P-RELATED"/>
    <property type="match status" value="1"/>
</dbReference>
<dbReference type="GO" id="GO:0005634">
    <property type="term" value="C:nucleus"/>
    <property type="evidence" value="ECO:0007669"/>
    <property type="project" value="TreeGrafter"/>
</dbReference>
<proteinExistence type="inferred from homology"/>
<dbReference type="Pfam" id="PF02902">
    <property type="entry name" value="Peptidase_C48"/>
    <property type="match status" value="1"/>
</dbReference>
<accession>A0A2B7WS82</accession>
<keyword evidence="4" id="KW-0788">Thiol protease</keyword>
<evidence type="ECO:0000313" key="8">
    <source>
        <dbReference type="Proteomes" id="UP000224634"/>
    </source>
</evidence>
<dbReference type="GO" id="GO:0016926">
    <property type="term" value="P:protein desumoylation"/>
    <property type="evidence" value="ECO:0007669"/>
    <property type="project" value="TreeGrafter"/>
</dbReference>
<dbReference type="PROSITE" id="PS50600">
    <property type="entry name" value="ULP_PROTEASE"/>
    <property type="match status" value="1"/>
</dbReference>
<feature type="compositionally biased region" description="Low complexity" evidence="5">
    <location>
        <begin position="422"/>
        <end position="438"/>
    </location>
</feature>
<comment type="caution">
    <text evidence="7">The sequence shown here is derived from an EMBL/GenBank/DDBJ whole genome shotgun (WGS) entry which is preliminary data.</text>
</comment>
<dbReference type="OrthoDB" id="1939479at2759"/>
<dbReference type="SUPFAM" id="SSF54001">
    <property type="entry name" value="Cysteine proteinases"/>
    <property type="match status" value="1"/>
</dbReference>
<evidence type="ECO:0000259" key="6">
    <source>
        <dbReference type="PROSITE" id="PS50600"/>
    </source>
</evidence>
<keyword evidence="2" id="KW-0645">Protease</keyword>
<feature type="compositionally biased region" description="Acidic residues" evidence="5">
    <location>
        <begin position="601"/>
        <end position="616"/>
    </location>
</feature>
<feature type="region of interest" description="Disordered" evidence="5">
    <location>
        <begin position="354"/>
        <end position="453"/>
    </location>
</feature>
<dbReference type="STRING" id="1447883.A0A2B7WS82"/>
<keyword evidence="3" id="KW-0378">Hydrolase</keyword>
<dbReference type="PANTHER" id="PTHR12606">
    <property type="entry name" value="SENTRIN/SUMO-SPECIFIC PROTEASE"/>
    <property type="match status" value="1"/>
</dbReference>
<protein>
    <recommendedName>
        <fullName evidence="6">Ubiquitin-like protease family profile domain-containing protein</fullName>
    </recommendedName>
</protein>
<dbReference type="GO" id="GO:0016929">
    <property type="term" value="F:deSUMOylase activity"/>
    <property type="evidence" value="ECO:0007669"/>
    <property type="project" value="TreeGrafter"/>
</dbReference>
<gene>
    <name evidence="7" type="ORF">AJ80_09352</name>
</gene>
<evidence type="ECO:0000256" key="4">
    <source>
        <dbReference type="ARBA" id="ARBA00022807"/>
    </source>
</evidence>